<sequence length="51" mass="5818">MDIYYTPNCGMRKENIKTMNCGKCLERTLRDGQQKSSIWEILKFGATSGIS</sequence>
<gene>
    <name evidence="1" type="ORF">BGTH12_LOCUS3967</name>
</gene>
<organism evidence="1 2">
    <name type="scientific">Blumeria graminis f. sp. triticale</name>
    <dbReference type="NCBI Taxonomy" id="1689686"/>
    <lineage>
        <taxon>Eukaryota</taxon>
        <taxon>Fungi</taxon>
        <taxon>Dikarya</taxon>
        <taxon>Ascomycota</taxon>
        <taxon>Pezizomycotina</taxon>
        <taxon>Leotiomycetes</taxon>
        <taxon>Erysiphales</taxon>
        <taxon>Erysiphaceae</taxon>
        <taxon>Blumeria</taxon>
    </lineage>
</organism>
<protein>
    <submittedName>
        <fullName evidence="1">BgTH12-05200</fullName>
    </submittedName>
</protein>
<accession>A0A9W4D1V6</accession>
<dbReference type="EMBL" id="CAJHIT010000006">
    <property type="protein sequence ID" value="CAD6502609.1"/>
    <property type="molecule type" value="Genomic_DNA"/>
</dbReference>
<evidence type="ECO:0000313" key="1">
    <source>
        <dbReference type="EMBL" id="CAD6502609.1"/>
    </source>
</evidence>
<dbReference type="AlphaFoldDB" id="A0A9W4D1V6"/>
<reference evidence="1" key="1">
    <citation type="submission" date="2020-10" db="EMBL/GenBank/DDBJ databases">
        <authorList>
            <person name="Muller C M."/>
        </authorList>
    </citation>
    <scope>NUCLEOTIDE SEQUENCE</scope>
    <source>
        <strain evidence="1">THUN-12</strain>
    </source>
</reference>
<dbReference type="Proteomes" id="UP000683417">
    <property type="component" value="Unassembled WGS sequence"/>
</dbReference>
<proteinExistence type="predicted"/>
<evidence type="ECO:0000313" key="2">
    <source>
        <dbReference type="Proteomes" id="UP000683417"/>
    </source>
</evidence>
<name>A0A9W4D1V6_BLUGR</name>
<comment type="caution">
    <text evidence="1">The sequence shown here is derived from an EMBL/GenBank/DDBJ whole genome shotgun (WGS) entry which is preliminary data.</text>
</comment>